<dbReference type="InterPro" id="IPR007921">
    <property type="entry name" value="CHAP_dom"/>
</dbReference>
<dbReference type="PROSITE" id="PS50911">
    <property type="entry name" value="CHAP"/>
    <property type="match status" value="1"/>
</dbReference>
<dbReference type="Proteomes" id="UP000294894">
    <property type="component" value="Chromosome"/>
</dbReference>
<keyword evidence="2" id="KW-0119">Carbohydrate metabolism</keyword>
<feature type="signal peptide" evidence="4">
    <location>
        <begin position="1"/>
        <end position="34"/>
    </location>
</feature>
<dbReference type="InterPro" id="IPR038765">
    <property type="entry name" value="Papain-like_cys_pep_sf"/>
</dbReference>
<dbReference type="SUPFAM" id="SSF54001">
    <property type="entry name" value="Cysteine proteinases"/>
    <property type="match status" value="1"/>
</dbReference>
<keyword evidence="1" id="KW-0378">Hydrolase</keyword>
<evidence type="ECO:0000256" key="2">
    <source>
        <dbReference type="ARBA" id="ARBA00023326"/>
    </source>
</evidence>
<dbReference type="PROSITE" id="PS50853">
    <property type="entry name" value="FN3"/>
    <property type="match status" value="1"/>
</dbReference>
<dbReference type="GO" id="GO:0000272">
    <property type="term" value="P:polysaccharide catabolic process"/>
    <property type="evidence" value="ECO:0007669"/>
    <property type="project" value="UniProtKB-KW"/>
</dbReference>
<sequence>MVANHHTDSRRWRTPFALLVVTAALLLVVPPAPAAPTPPKQPGQAGPADQKPEKEPVWTGVPGTNLAHDSYGYPWPAAPDCDESDVGSGGCVNDGLGFFQGQCTSWVAYRLGQRNGLAFSNWFEGRHWGNASEWAKVARGQGYKPNEVPAVGAVGWYARGHVSYVEDVNSDGSVVISEMNTDGHNGFHVTTVYPGDSSWPDKFLHLADIVPVDYTAPDRPEPVRAVSADDAVAVTWKVPADDIGVTGYRVLRNGVQVAETEAPAYVDRQASPDHAYTYTVLALDAAGNVSGPATAARSQGEPASRRMQGRFLDGSGVVVAAGDSTAVCGRLGTERDQRVGCRLRTLDGWHTVRTGRHVPWGLEGTRTFLPDDQGRVWFCRVLPGGTSATACVPLDLATRSWGFDRVDARREQPAYATWVATDVGPSRCGTLGDRASCATLVERGWRTRTTEPRTRPGDPLSRAFVSAPRGVAFCRNVDDRAVCTELDLRSLAWGRDVVSGRDLPHGRWSGRRAGPTLCVPGAGCRVVTRARA</sequence>
<evidence type="ECO:0000259" key="6">
    <source>
        <dbReference type="PROSITE" id="PS50911"/>
    </source>
</evidence>
<dbReference type="InterPro" id="IPR013783">
    <property type="entry name" value="Ig-like_fold"/>
</dbReference>
<evidence type="ECO:0000256" key="1">
    <source>
        <dbReference type="ARBA" id="ARBA00023295"/>
    </source>
</evidence>
<evidence type="ECO:0000259" key="5">
    <source>
        <dbReference type="PROSITE" id="PS50853"/>
    </source>
</evidence>
<feature type="domain" description="Peptidase C51" evidence="6">
    <location>
        <begin position="78"/>
        <end position="205"/>
    </location>
</feature>
<proteinExistence type="predicted"/>
<protein>
    <submittedName>
        <fullName evidence="7">CHAP domain-containing protein</fullName>
    </submittedName>
</protein>
<keyword evidence="2" id="KW-0624">Polysaccharide degradation</keyword>
<evidence type="ECO:0000313" key="8">
    <source>
        <dbReference type="Proteomes" id="UP000294894"/>
    </source>
</evidence>
<accession>A0A4P7GHW2</accession>
<dbReference type="GO" id="GO:0016798">
    <property type="term" value="F:hydrolase activity, acting on glycosyl bonds"/>
    <property type="evidence" value="ECO:0007669"/>
    <property type="project" value="UniProtKB-KW"/>
</dbReference>
<dbReference type="EMBL" id="CP038267">
    <property type="protein sequence ID" value="QBR91456.1"/>
    <property type="molecule type" value="Genomic_DNA"/>
</dbReference>
<gene>
    <name evidence="7" type="ORF">EXE57_03625</name>
</gene>
<dbReference type="Pfam" id="PF05257">
    <property type="entry name" value="CHAP"/>
    <property type="match status" value="1"/>
</dbReference>
<dbReference type="Gene3D" id="2.60.40.10">
    <property type="entry name" value="Immunoglobulins"/>
    <property type="match status" value="1"/>
</dbReference>
<feature type="region of interest" description="Disordered" evidence="3">
    <location>
        <begin position="34"/>
        <end position="57"/>
    </location>
</feature>
<organism evidence="7 8">
    <name type="scientific">Nocardioides euryhalodurans</name>
    <dbReference type="NCBI Taxonomy" id="2518370"/>
    <lineage>
        <taxon>Bacteria</taxon>
        <taxon>Bacillati</taxon>
        <taxon>Actinomycetota</taxon>
        <taxon>Actinomycetes</taxon>
        <taxon>Propionibacteriales</taxon>
        <taxon>Nocardioidaceae</taxon>
        <taxon>Nocardioides</taxon>
    </lineage>
</organism>
<feature type="chain" id="PRO_5020805690" evidence="4">
    <location>
        <begin position="35"/>
        <end position="532"/>
    </location>
</feature>
<name>A0A4P7GHW2_9ACTN</name>
<evidence type="ECO:0000313" key="7">
    <source>
        <dbReference type="EMBL" id="QBR91456.1"/>
    </source>
</evidence>
<keyword evidence="8" id="KW-1185">Reference proteome</keyword>
<reference evidence="7 8" key="1">
    <citation type="submission" date="2019-03" db="EMBL/GenBank/DDBJ databases">
        <title>Three New Species of Nocardioides, Nocardioides euryhalodurans sp. nov., Nocardioides seonyuensis sp. nov. and Nocardioides eburneoflavus sp. nov., Iolated from Soil.</title>
        <authorList>
            <person name="Roh S.G."/>
            <person name="Lee C."/>
            <person name="Kim M.-K."/>
            <person name="Kim S.B."/>
        </authorList>
    </citation>
    <scope>NUCLEOTIDE SEQUENCE [LARGE SCALE GENOMIC DNA]</scope>
    <source>
        <strain evidence="7 8">MMS17-SY117</strain>
    </source>
</reference>
<dbReference type="SUPFAM" id="SSF49265">
    <property type="entry name" value="Fibronectin type III"/>
    <property type="match status" value="1"/>
</dbReference>
<dbReference type="AlphaFoldDB" id="A0A4P7GHW2"/>
<dbReference type="InterPro" id="IPR036116">
    <property type="entry name" value="FN3_sf"/>
</dbReference>
<evidence type="ECO:0000256" key="3">
    <source>
        <dbReference type="SAM" id="MobiDB-lite"/>
    </source>
</evidence>
<dbReference type="KEGG" id="noy:EXE57_03625"/>
<feature type="domain" description="Fibronectin type-III" evidence="5">
    <location>
        <begin position="216"/>
        <end position="303"/>
    </location>
</feature>
<dbReference type="Gene3D" id="3.90.1720.10">
    <property type="entry name" value="endopeptidase domain like (from Nostoc punctiforme)"/>
    <property type="match status" value="1"/>
</dbReference>
<dbReference type="InterPro" id="IPR003961">
    <property type="entry name" value="FN3_dom"/>
</dbReference>
<dbReference type="SMART" id="SM00060">
    <property type="entry name" value="FN3"/>
    <property type="match status" value="1"/>
</dbReference>
<keyword evidence="4" id="KW-0732">Signal</keyword>
<keyword evidence="1" id="KW-0326">Glycosidase</keyword>
<dbReference type="CDD" id="cd00063">
    <property type="entry name" value="FN3"/>
    <property type="match status" value="1"/>
</dbReference>
<evidence type="ECO:0000256" key="4">
    <source>
        <dbReference type="SAM" id="SignalP"/>
    </source>
</evidence>
<dbReference type="OrthoDB" id="516973at2"/>